<dbReference type="Proteomes" id="UP001108240">
    <property type="component" value="Unplaced"/>
</dbReference>
<feature type="compositionally biased region" description="Basic and acidic residues" evidence="6">
    <location>
        <begin position="253"/>
        <end position="277"/>
    </location>
</feature>
<evidence type="ECO:0000313" key="9">
    <source>
        <dbReference type="Proteomes" id="UP001108240"/>
    </source>
</evidence>
<dbReference type="FunFam" id="3.30.200.20:FF:000123">
    <property type="entry name" value="serine/threonine-protein kinase PRP4 homolog"/>
    <property type="match status" value="1"/>
</dbReference>
<name>A0A9J8AXY0_CYPCA</name>
<evidence type="ECO:0000256" key="2">
    <source>
        <dbReference type="ARBA" id="ARBA00022679"/>
    </source>
</evidence>
<dbReference type="GO" id="GO:0005524">
    <property type="term" value="F:ATP binding"/>
    <property type="evidence" value="ECO:0007669"/>
    <property type="project" value="UniProtKB-KW"/>
</dbReference>
<feature type="compositionally biased region" description="Basic residues" evidence="6">
    <location>
        <begin position="430"/>
        <end position="446"/>
    </location>
</feature>
<feature type="compositionally biased region" description="Basic residues" evidence="6">
    <location>
        <begin position="412"/>
        <end position="421"/>
    </location>
</feature>
<keyword evidence="2" id="KW-0808">Transferase</keyword>
<dbReference type="Pfam" id="PF00069">
    <property type="entry name" value="Pkinase"/>
    <property type="match status" value="1"/>
</dbReference>
<dbReference type="PROSITE" id="PS00108">
    <property type="entry name" value="PROTEIN_KINASE_ST"/>
    <property type="match status" value="1"/>
</dbReference>
<feature type="compositionally biased region" description="Basic and acidic residues" evidence="6">
    <location>
        <begin position="200"/>
        <end position="222"/>
    </location>
</feature>
<evidence type="ECO:0000259" key="7">
    <source>
        <dbReference type="PROSITE" id="PS50011"/>
    </source>
</evidence>
<reference evidence="8" key="1">
    <citation type="submission" date="2025-08" db="UniProtKB">
        <authorList>
            <consortium name="Ensembl"/>
        </authorList>
    </citation>
    <scope>IDENTIFICATION</scope>
</reference>
<feature type="compositionally biased region" description="Polar residues" evidence="6">
    <location>
        <begin position="357"/>
        <end position="384"/>
    </location>
</feature>
<accession>A0A9J8AXY0</accession>
<dbReference type="InterPro" id="IPR050494">
    <property type="entry name" value="Ser_Thr_dual-spec_kinase"/>
</dbReference>
<dbReference type="AlphaFoldDB" id="A0A9J8AXY0"/>
<dbReference type="GO" id="GO:0004674">
    <property type="term" value="F:protein serine/threonine kinase activity"/>
    <property type="evidence" value="ECO:0007669"/>
    <property type="project" value="UniProtKB-KW"/>
</dbReference>
<feature type="region of interest" description="Disordered" evidence="6">
    <location>
        <begin position="507"/>
        <end position="534"/>
    </location>
</feature>
<sequence length="795" mass="91863">MSGEDEEDGEEEAEVNGEKQDSGSKHHSSGSKHKKKKHKHRNKHKKHKHASEEDKDRKRKHRHKHKKHRRKEEPSSSPSGAINRRAEDGSPSQCSATLDDKALLEDLEKQRALIKAELDSQLMEGKVQSGMGLILQGYNSGSEKDEEEQRARNGEQRQRTSGGRTRSPRDQISRGVRSKRDSTVTSKPSVKRRSRSLSRVGRDAKLERITKIVKETVKERSKSKEKKRSRSRDKSREHLRKSQSPSTRRRSAERKSDQKECSDRRSSPHIDEKREQVTQRSNSRGRKSRSRDRRSHSKDVWLGRSEKDREKRPGKSPSKDTSSGKENRSPHQRRALSSQRQHSSSPRHRDRQPNQPPSGSADQSSKLSHSPSRNRSPVSRGQSRSNERRRDSPSRKRHRVDGAGRSRETSPARRRVSRSPLRRWSVTPRRQSRSSPRRRSRSPLRRRLDRHSEEYCCELLFIYLKFTLINMFRMEDFDAEEEDEEALIEQRRQQRLAIVQKYKAINEDSNMGSMASEPSSPQSSTRSRSPSPDDILERVAADVKEYERENVNTFEANIKAKHNLIAQEKEGANPKKPSAPDMFTESDDMFAADFDSARLRAAGIGKDFKENPNLRDNWTDAEGYYRVNIGEILDKRYDVYGYTGQGVFSNVVRARDTARAGQEVAVKIIRNNELMQKTGLKELEFLKKLNDADPDDKFHCLRLFRHFYHKQHLCLVFEPLSMNLREVLKKYGKDVGLHIKAVRSYSQQLFLALKLLKRCNILHADIKPDNILVSIICMAAHSRDFIHSLSLSVCR</sequence>
<reference evidence="8" key="2">
    <citation type="submission" date="2025-09" db="UniProtKB">
        <authorList>
            <consortium name="Ensembl"/>
        </authorList>
    </citation>
    <scope>IDENTIFICATION</scope>
</reference>
<dbReference type="SMART" id="SM00220">
    <property type="entry name" value="S_TKc"/>
    <property type="match status" value="1"/>
</dbReference>
<evidence type="ECO:0000256" key="6">
    <source>
        <dbReference type="SAM" id="MobiDB-lite"/>
    </source>
</evidence>
<feature type="compositionally biased region" description="Low complexity" evidence="6">
    <location>
        <begin position="335"/>
        <end position="344"/>
    </location>
</feature>
<feature type="compositionally biased region" description="Basic residues" evidence="6">
    <location>
        <begin position="25"/>
        <end position="49"/>
    </location>
</feature>
<evidence type="ECO:0000256" key="3">
    <source>
        <dbReference type="ARBA" id="ARBA00022741"/>
    </source>
</evidence>
<proteinExistence type="predicted"/>
<dbReference type="PANTHER" id="PTHR24058:SF103">
    <property type="entry name" value="SERINE_THREONINE-PROTEIN KINASE PRP4 HOMOLOG"/>
    <property type="match status" value="1"/>
</dbReference>
<dbReference type="Gene3D" id="1.10.510.10">
    <property type="entry name" value="Transferase(Phosphotransferase) domain 1"/>
    <property type="match status" value="1"/>
</dbReference>
<keyword evidence="3" id="KW-0547">Nucleotide-binding</keyword>
<feature type="compositionally biased region" description="Basic residues" evidence="6">
    <location>
        <begin position="283"/>
        <end position="296"/>
    </location>
</feature>
<feature type="compositionally biased region" description="Basic residues" evidence="6">
    <location>
        <begin position="57"/>
        <end position="70"/>
    </location>
</feature>
<evidence type="ECO:0000256" key="5">
    <source>
        <dbReference type="ARBA" id="ARBA00022840"/>
    </source>
</evidence>
<dbReference type="Ensembl" id="ENSCCRT00000146147.1">
    <property type="protein sequence ID" value="ENSCCRP00000149393.1"/>
    <property type="gene ID" value="ENSCCRG00000015006.2"/>
</dbReference>
<organism evidence="8 9">
    <name type="scientific">Cyprinus carpio carpio</name>
    <dbReference type="NCBI Taxonomy" id="630221"/>
    <lineage>
        <taxon>Eukaryota</taxon>
        <taxon>Metazoa</taxon>
        <taxon>Chordata</taxon>
        <taxon>Craniata</taxon>
        <taxon>Vertebrata</taxon>
        <taxon>Euteleostomi</taxon>
        <taxon>Actinopterygii</taxon>
        <taxon>Neopterygii</taxon>
        <taxon>Teleostei</taxon>
        <taxon>Ostariophysi</taxon>
        <taxon>Cypriniformes</taxon>
        <taxon>Cyprinidae</taxon>
        <taxon>Cyprininae</taxon>
        <taxon>Cyprinus</taxon>
    </lineage>
</organism>
<dbReference type="InterPro" id="IPR008271">
    <property type="entry name" value="Ser/Thr_kinase_AS"/>
</dbReference>
<feature type="compositionally biased region" description="Acidic residues" evidence="6">
    <location>
        <begin position="1"/>
        <end position="15"/>
    </location>
</feature>
<evidence type="ECO:0000256" key="4">
    <source>
        <dbReference type="ARBA" id="ARBA00022777"/>
    </source>
</evidence>
<dbReference type="InterPro" id="IPR011009">
    <property type="entry name" value="Kinase-like_dom_sf"/>
</dbReference>
<feature type="domain" description="Protein kinase" evidence="7">
    <location>
        <begin position="637"/>
        <end position="795"/>
    </location>
</feature>
<feature type="compositionally biased region" description="Low complexity" evidence="6">
    <location>
        <begin position="513"/>
        <end position="532"/>
    </location>
</feature>
<feature type="compositionally biased region" description="Basic and acidic residues" evidence="6">
    <location>
        <begin position="297"/>
        <end position="313"/>
    </location>
</feature>
<dbReference type="SUPFAM" id="SSF56112">
    <property type="entry name" value="Protein kinase-like (PK-like)"/>
    <property type="match status" value="1"/>
</dbReference>
<dbReference type="PROSITE" id="PS50011">
    <property type="entry name" value="PROTEIN_KINASE_DOM"/>
    <property type="match status" value="1"/>
</dbReference>
<feature type="compositionally biased region" description="Basic residues" evidence="6">
    <location>
        <begin position="223"/>
        <end position="252"/>
    </location>
</feature>
<evidence type="ECO:0000313" key="8">
    <source>
        <dbReference type="Ensembl" id="ENSCCRP00000149393.1"/>
    </source>
</evidence>
<feature type="compositionally biased region" description="Basic and acidic residues" evidence="6">
    <location>
        <begin position="147"/>
        <end position="158"/>
    </location>
</feature>
<feature type="region of interest" description="Disordered" evidence="6">
    <location>
        <begin position="1"/>
        <end position="99"/>
    </location>
</feature>
<dbReference type="PANTHER" id="PTHR24058">
    <property type="entry name" value="DUAL SPECIFICITY PROTEIN KINASE"/>
    <property type="match status" value="1"/>
</dbReference>
<dbReference type="Gene3D" id="3.30.200.20">
    <property type="entry name" value="Phosphorylase Kinase, domain 1"/>
    <property type="match status" value="1"/>
</dbReference>
<feature type="compositionally biased region" description="Basic and acidic residues" evidence="6">
    <location>
        <begin position="167"/>
        <end position="182"/>
    </location>
</feature>
<keyword evidence="4" id="KW-0418">Kinase</keyword>
<dbReference type="InterPro" id="IPR000719">
    <property type="entry name" value="Prot_kinase_dom"/>
</dbReference>
<protein>
    <submittedName>
        <fullName evidence="8">Pre-mRNA processing factor 4Bb</fullName>
    </submittedName>
</protein>
<feature type="compositionally biased region" description="Basic and acidic residues" evidence="6">
    <location>
        <begin position="385"/>
        <end position="411"/>
    </location>
</feature>
<keyword evidence="9" id="KW-1185">Reference proteome</keyword>
<dbReference type="GeneTree" id="ENSGT00940000155562"/>
<evidence type="ECO:0000256" key="1">
    <source>
        <dbReference type="ARBA" id="ARBA00022527"/>
    </source>
</evidence>
<feature type="region of interest" description="Disordered" evidence="6">
    <location>
        <begin position="134"/>
        <end position="446"/>
    </location>
</feature>
<keyword evidence="5" id="KW-0067">ATP-binding</keyword>
<keyword evidence="1" id="KW-0723">Serine/threonine-protein kinase</keyword>